<accession>A0A3D8YBM8</accession>
<name>A0A3D8YBM8_9BACT</name>
<evidence type="ECO:0000313" key="2">
    <source>
        <dbReference type="Proteomes" id="UP000256373"/>
    </source>
</evidence>
<organism evidence="1 2">
    <name type="scientific">Dyadobacter luteus</name>
    <dbReference type="NCBI Taxonomy" id="2259619"/>
    <lineage>
        <taxon>Bacteria</taxon>
        <taxon>Pseudomonadati</taxon>
        <taxon>Bacteroidota</taxon>
        <taxon>Cytophagia</taxon>
        <taxon>Cytophagales</taxon>
        <taxon>Spirosomataceae</taxon>
        <taxon>Dyadobacter</taxon>
    </lineage>
</organism>
<proteinExistence type="predicted"/>
<dbReference type="Proteomes" id="UP000256373">
    <property type="component" value="Unassembled WGS sequence"/>
</dbReference>
<dbReference type="AlphaFoldDB" id="A0A3D8YBM8"/>
<comment type="caution">
    <text evidence="1">The sequence shown here is derived from an EMBL/GenBank/DDBJ whole genome shotgun (WGS) entry which is preliminary data.</text>
</comment>
<reference evidence="1 2" key="1">
    <citation type="submission" date="2018-07" db="EMBL/GenBank/DDBJ databases">
        <title>Dyadobacter roseus sp. nov., isolated from rose rhizosphere soil.</title>
        <authorList>
            <person name="Chen L."/>
        </authorList>
    </citation>
    <scope>NUCLEOTIDE SEQUENCE [LARGE SCALE GENOMIC DNA]</scope>
    <source>
        <strain evidence="1 2">RS19</strain>
    </source>
</reference>
<protein>
    <submittedName>
        <fullName evidence="1">Uncharacterized protein</fullName>
    </submittedName>
</protein>
<keyword evidence="2" id="KW-1185">Reference proteome</keyword>
<evidence type="ECO:0000313" key="1">
    <source>
        <dbReference type="EMBL" id="REA60888.1"/>
    </source>
</evidence>
<dbReference type="OrthoDB" id="794403at2"/>
<dbReference type="EMBL" id="QNUL01000009">
    <property type="protein sequence ID" value="REA60888.1"/>
    <property type="molecule type" value="Genomic_DNA"/>
</dbReference>
<dbReference type="PROSITE" id="PS51257">
    <property type="entry name" value="PROKAR_LIPOPROTEIN"/>
    <property type="match status" value="1"/>
</dbReference>
<dbReference type="RefSeq" id="WP_115831410.1">
    <property type="nucleotide sequence ID" value="NZ_QNUL01000009.1"/>
</dbReference>
<gene>
    <name evidence="1" type="ORF">DSL64_13380</name>
</gene>
<sequence>MKTIKAVPFIAIALLTAACNSNPTQNTAIDTKRSEKDSTFNICFSSMVKKDTVLLNAHMSGDSVTGSLGYKLYEKDQNNGSLLAKMYGDTLRGMYTFMSEGKESVREVIFIKKDTVLIEGYGPLKEVDGKTVFEDAANIKFNGIVLTEAPCK</sequence>